<dbReference type="AlphaFoldDB" id="A0A1M6LSI0"/>
<evidence type="ECO:0000313" key="7">
    <source>
        <dbReference type="EMBL" id="SHJ74228.1"/>
    </source>
</evidence>
<dbReference type="InterPro" id="IPR002197">
    <property type="entry name" value="HTH_Fis"/>
</dbReference>
<dbReference type="PROSITE" id="PS00688">
    <property type="entry name" value="SIGMA54_INTERACT_3"/>
    <property type="match status" value="1"/>
</dbReference>
<dbReference type="InterPro" id="IPR058031">
    <property type="entry name" value="AAA_lid_NorR"/>
</dbReference>
<dbReference type="OrthoDB" id="9803970at2"/>
<keyword evidence="4" id="KW-0804">Transcription</keyword>
<dbReference type="EMBL" id="FQZV01000039">
    <property type="protein sequence ID" value="SHJ74228.1"/>
    <property type="molecule type" value="Genomic_DNA"/>
</dbReference>
<evidence type="ECO:0000259" key="6">
    <source>
        <dbReference type="PROSITE" id="PS50112"/>
    </source>
</evidence>
<dbReference type="SMART" id="SM00382">
    <property type="entry name" value="AAA"/>
    <property type="match status" value="1"/>
</dbReference>
<dbReference type="InterPro" id="IPR000014">
    <property type="entry name" value="PAS"/>
</dbReference>
<dbReference type="InterPro" id="IPR009057">
    <property type="entry name" value="Homeodomain-like_sf"/>
</dbReference>
<evidence type="ECO:0000256" key="2">
    <source>
        <dbReference type="ARBA" id="ARBA00022840"/>
    </source>
</evidence>
<dbReference type="InterPro" id="IPR025662">
    <property type="entry name" value="Sigma_54_int_dom_ATP-bd_1"/>
</dbReference>
<dbReference type="PROSITE" id="PS50045">
    <property type="entry name" value="SIGMA54_INTERACT_4"/>
    <property type="match status" value="1"/>
</dbReference>
<dbReference type="InterPro" id="IPR002078">
    <property type="entry name" value="Sigma_54_int"/>
</dbReference>
<sequence>MDLSRISSSVQHIAEVIASVIKVDVTIVDHKLNRIAATGCYVEQIGTRVNKNSVFSYALQQGEGFLIENPGEHEACFRCSEKTHCREYAQVCCPIKNDTETIGVIGLIAFSQEQKSAVLHNKNNLMEFLNRMADLIAVKLVEEEKTEKIKLLAKELETVLDAVDRGIIAVNQEGKCIHFNRKAEDFFGIGEGILSKMKIQQLLENISLEEMLKQHCPLTNTEFRYHRGGHRMRGIFNANPIMIESEAVGIVFTFMKISEALKTINDITTAMIETSLDNIIGSSRCFAAVKEEAARAAQSSSTILIQGESGTGKELFARAIHFHSSRKQEPFIPINCAAIPEQLLESELFGYEEGAFTGAKRGGKTGKFELANRGTIFLDEIGDMPLHLQTKLLRVLQENVIEKVGGKDYIPINVRVIAATNKNLEEKVNEGEFRKDLFYRLNVIPINIPPLRDRREDIPILVEALLEKCNLKLEKKVTQVDNAVLNQLIAYHWPGNVRELENTIEYAVNMCRGERILKEDLPNRLKRKEAENEAVAGEQRIMTIKELECYEIQKALRIFGGSKQTIDKAAEALGMGRATLYRKMKEYQLI</sequence>
<gene>
    <name evidence="7" type="ORF">SAMN02745975_02757</name>
</gene>
<dbReference type="SUPFAM" id="SSF52540">
    <property type="entry name" value="P-loop containing nucleoside triphosphate hydrolases"/>
    <property type="match status" value="1"/>
</dbReference>
<keyword evidence="8" id="KW-1185">Reference proteome</keyword>
<dbReference type="InterPro" id="IPR035965">
    <property type="entry name" value="PAS-like_dom_sf"/>
</dbReference>
<accession>A0A1M6LSI0</accession>
<evidence type="ECO:0000256" key="1">
    <source>
        <dbReference type="ARBA" id="ARBA00022741"/>
    </source>
</evidence>
<dbReference type="InterPro" id="IPR027417">
    <property type="entry name" value="P-loop_NTPase"/>
</dbReference>
<evidence type="ECO:0000256" key="4">
    <source>
        <dbReference type="ARBA" id="ARBA00023163"/>
    </source>
</evidence>
<dbReference type="GO" id="GO:0005524">
    <property type="term" value="F:ATP binding"/>
    <property type="evidence" value="ECO:0007669"/>
    <property type="project" value="UniProtKB-KW"/>
</dbReference>
<keyword evidence="2" id="KW-0067">ATP-binding</keyword>
<dbReference type="SUPFAM" id="SSF55785">
    <property type="entry name" value="PYP-like sensor domain (PAS domain)"/>
    <property type="match status" value="1"/>
</dbReference>
<dbReference type="InterPro" id="IPR003593">
    <property type="entry name" value="AAA+_ATPase"/>
</dbReference>
<dbReference type="PROSITE" id="PS50112">
    <property type="entry name" value="PAS"/>
    <property type="match status" value="1"/>
</dbReference>
<dbReference type="GO" id="GO:0043565">
    <property type="term" value="F:sequence-specific DNA binding"/>
    <property type="evidence" value="ECO:0007669"/>
    <property type="project" value="InterPro"/>
</dbReference>
<keyword evidence="3" id="KW-0805">Transcription regulation</keyword>
<name>A0A1M6LSI0_9FIRM</name>
<evidence type="ECO:0000256" key="3">
    <source>
        <dbReference type="ARBA" id="ARBA00023015"/>
    </source>
</evidence>
<dbReference type="InterPro" id="IPR025944">
    <property type="entry name" value="Sigma_54_int_dom_CS"/>
</dbReference>
<dbReference type="RefSeq" id="WP_110941859.1">
    <property type="nucleotide sequence ID" value="NZ_FQZV01000039.1"/>
</dbReference>
<dbReference type="Gene3D" id="3.30.450.20">
    <property type="entry name" value="PAS domain"/>
    <property type="match status" value="1"/>
</dbReference>
<evidence type="ECO:0000313" key="8">
    <source>
        <dbReference type="Proteomes" id="UP000184536"/>
    </source>
</evidence>
<dbReference type="InterPro" id="IPR029016">
    <property type="entry name" value="GAF-like_dom_sf"/>
</dbReference>
<protein>
    <submittedName>
        <fullName evidence="7">PAS domain S-box-containing protein</fullName>
    </submittedName>
</protein>
<dbReference type="PROSITE" id="PS00675">
    <property type="entry name" value="SIGMA54_INTERACT_1"/>
    <property type="match status" value="1"/>
</dbReference>
<dbReference type="Pfam" id="PF00989">
    <property type="entry name" value="PAS"/>
    <property type="match status" value="1"/>
</dbReference>
<dbReference type="PANTHER" id="PTHR32071">
    <property type="entry name" value="TRANSCRIPTIONAL REGULATORY PROTEIN"/>
    <property type="match status" value="1"/>
</dbReference>
<dbReference type="Gene3D" id="1.10.10.60">
    <property type="entry name" value="Homeodomain-like"/>
    <property type="match status" value="1"/>
</dbReference>
<dbReference type="PANTHER" id="PTHR32071:SF57">
    <property type="entry name" value="C4-DICARBOXYLATE TRANSPORT TRANSCRIPTIONAL REGULATORY PROTEIN DCTD"/>
    <property type="match status" value="1"/>
</dbReference>
<dbReference type="SMART" id="SM00091">
    <property type="entry name" value="PAS"/>
    <property type="match status" value="1"/>
</dbReference>
<dbReference type="GO" id="GO:0006355">
    <property type="term" value="P:regulation of DNA-templated transcription"/>
    <property type="evidence" value="ECO:0007669"/>
    <property type="project" value="InterPro"/>
</dbReference>
<evidence type="ECO:0000259" key="5">
    <source>
        <dbReference type="PROSITE" id="PS50045"/>
    </source>
</evidence>
<dbReference type="CDD" id="cd00009">
    <property type="entry name" value="AAA"/>
    <property type="match status" value="1"/>
</dbReference>
<dbReference type="Gene3D" id="3.30.450.40">
    <property type="match status" value="1"/>
</dbReference>
<dbReference type="Pfam" id="PF02954">
    <property type="entry name" value="HTH_8"/>
    <property type="match status" value="1"/>
</dbReference>
<dbReference type="Gene3D" id="1.10.8.60">
    <property type="match status" value="1"/>
</dbReference>
<dbReference type="CDD" id="cd00130">
    <property type="entry name" value="PAS"/>
    <property type="match status" value="1"/>
</dbReference>
<dbReference type="STRING" id="1121919.SAMN02745975_02757"/>
<dbReference type="Pfam" id="PF00158">
    <property type="entry name" value="Sigma54_activat"/>
    <property type="match status" value="1"/>
</dbReference>
<feature type="domain" description="Sigma-54 factor interaction" evidence="5">
    <location>
        <begin position="279"/>
        <end position="509"/>
    </location>
</feature>
<feature type="domain" description="PAS" evidence="6">
    <location>
        <begin position="152"/>
        <end position="189"/>
    </location>
</feature>
<dbReference type="Proteomes" id="UP000184536">
    <property type="component" value="Unassembled WGS sequence"/>
</dbReference>
<dbReference type="Pfam" id="PF25601">
    <property type="entry name" value="AAA_lid_14"/>
    <property type="match status" value="1"/>
</dbReference>
<keyword evidence="1" id="KW-0547">Nucleotide-binding</keyword>
<reference evidence="8" key="1">
    <citation type="submission" date="2016-11" db="EMBL/GenBank/DDBJ databases">
        <authorList>
            <person name="Varghese N."/>
            <person name="Submissions S."/>
        </authorList>
    </citation>
    <scope>NUCLEOTIDE SEQUENCE [LARGE SCALE GENOMIC DNA]</scope>
    <source>
        <strain evidence="8">DSM 17957</strain>
    </source>
</reference>
<dbReference type="SUPFAM" id="SSF46689">
    <property type="entry name" value="Homeodomain-like"/>
    <property type="match status" value="1"/>
</dbReference>
<dbReference type="FunFam" id="3.40.50.300:FF:000006">
    <property type="entry name" value="DNA-binding transcriptional regulator NtrC"/>
    <property type="match status" value="1"/>
</dbReference>
<proteinExistence type="predicted"/>
<dbReference type="SUPFAM" id="SSF55781">
    <property type="entry name" value="GAF domain-like"/>
    <property type="match status" value="1"/>
</dbReference>
<dbReference type="InterPro" id="IPR013767">
    <property type="entry name" value="PAS_fold"/>
</dbReference>
<organism evidence="7 8">
    <name type="scientific">Geosporobacter subterraneus DSM 17957</name>
    <dbReference type="NCBI Taxonomy" id="1121919"/>
    <lineage>
        <taxon>Bacteria</taxon>
        <taxon>Bacillati</taxon>
        <taxon>Bacillota</taxon>
        <taxon>Clostridia</taxon>
        <taxon>Peptostreptococcales</taxon>
        <taxon>Thermotaleaceae</taxon>
        <taxon>Geosporobacter</taxon>
    </lineage>
</organism>
<dbReference type="Gene3D" id="3.40.50.300">
    <property type="entry name" value="P-loop containing nucleotide triphosphate hydrolases"/>
    <property type="match status" value="1"/>
</dbReference>
<dbReference type="NCBIfam" id="TIGR00229">
    <property type="entry name" value="sensory_box"/>
    <property type="match status" value="1"/>
</dbReference>